<keyword evidence="3" id="KW-0274">FAD</keyword>
<dbReference type="Proteomes" id="UP000823775">
    <property type="component" value="Unassembled WGS sequence"/>
</dbReference>
<dbReference type="PANTHER" id="PTHR42716">
    <property type="entry name" value="L-ASPARTATE OXIDASE"/>
    <property type="match status" value="1"/>
</dbReference>
<evidence type="ECO:0000256" key="1">
    <source>
        <dbReference type="ARBA" id="ARBA00001974"/>
    </source>
</evidence>
<evidence type="ECO:0000259" key="5">
    <source>
        <dbReference type="Pfam" id="PF00890"/>
    </source>
</evidence>
<dbReference type="Gene3D" id="1.20.58.100">
    <property type="entry name" value="Fumarate reductase/succinate dehydrogenase flavoprotein-like, C-terminal domain"/>
    <property type="match status" value="1"/>
</dbReference>
<dbReference type="InterPro" id="IPR003953">
    <property type="entry name" value="FAD-dep_OxRdtase_2_FAD-bd"/>
</dbReference>
<dbReference type="SUPFAM" id="SSF51905">
    <property type="entry name" value="FAD/NAD(P)-binding domain"/>
    <property type="match status" value="1"/>
</dbReference>
<dbReference type="InterPro" id="IPR036188">
    <property type="entry name" value="FAD/NAD-bd_sf"/>
</dbReference>
<evidence type="ECO:0000256" key="2">
    <source>
        <dbReference type="ARBA" id="ARBA00022630"/>
    </source>
</evidence>
<dbReference type="Pfam" id="PF02910">
    <property type="entry name" value="Succ_DH_flav_C"/>
    <property type="match status" value="1"/>
</dbReference>
<dbReference type="InterPro" id="IPR005288">
    <property type="entry name" value="NadB"/>
</dbReference>
<dbReference type="Pfam" id="PF00890">
    <property type="entry name" value="FAD_binding_2"/>
    <property type="match status" value="1"/>
</dbReference>
<evidence type="ECO:0000313" key="7">
    <source>
        <dbReference type="EMBL" id="MCD9560848.1"/>
    </source>
</evidence>
<comment type="caution">
    <text evidence="7">The sequence shown here is derived from an EMBL/GenBank/DDBJ whole genome shotgun (WGS) entry which is preliminary data.</text>
</comment>
<keyword evidence="8" id="KW-1185">Reference proteome</keyword>
<dbReference type="EMBL" id="JACEIK010002389">
    <property type="protein sequence ID" value="MCD9560848.1"/>
    <property type="molecule type" value="Genomic_DNA"/>
</dbReference>
<dbReference type="SUPFAM" id="SSF46977">
    <property type="entry name" value="Succinate dehydrogenase/fumarate reductase flavoprotein C-terminal domain"/>
    <property type="match status" value="1"/>
</dbReference>
<evidence type="ECO:0000256" key="4">
    <source>
        <dbReference type="ARBA" id="ARBA00023002"/>
    </source>
</evidence>
<dbReference type="InterPro" id="IPR015939">
    <property type="entry name" value="Fum_Rdtase/Succ_DH_flav-like_C"/>
</dbReference>
<name>A0ABS8UPS4_DATST</name>
<reference evidence="7 8" key="1">
    <citation type="journal article" date="2021" name="BMC Genomics">
        <title>Datura genome reveals duplications of psychoactive alkaloid biosynthetic genes and high mutation rate following tissue culture.</title>
        <authorList>
            <person name="Rajewski A."/>
            <person name="Carter-House D."/>
            <person name="Stajich J."/>
            <person name="Litt A."/>
        </authorList>
    </citation>
    <scope>NUCLEOTIDE SEQUENCE [LARGE SCALE GENOMIC DNA]</scope>
    <source>
        <strain evidence="7">AR-01</strain>
    </source>
</reference>
<dbReference type="InterPro" id="IPR037099">
    <property type="entry name" value="Fum_R/Succ_DH_flav-like_C_sf"/>
</dbReference>
<feature type="domain" description="FAD-dependent oxidoreductase 2 FAD-binding" evidence="5">
    <location>
        <begin position="23"/>
        <end position="150"/>
    </location>
</feature>
<comment type="cofactor">
    <cofactor evidence="1">
        <name>FAD</name>
        <dbReference type="ChEBI" id="CHEBI:57692"/>
    </cofactor>
</comment>
<sequence length="276" mass="30584">MGASFDHGEDGNLHAWEGHSHCRIVHAADMTGREIERAFFRKGFVKDLIYDGSDIVCHGVDTEQETQEVVRFISKVTLLASGGAGHIYPSTTNPPVATGDGMAMAHRAQACISNMEFVQFHPTALADEGLPVRPSNTRENAFLITEAVRGDEHPLQLRYGEIYAIVRHNTAADSVVPAAHYMCGGVRAGLGPCFKLVTRPVAPMLLGDTVLNKVICRTREVRKELQSIMWEYVGIVRSTSRLTLAEKRIKELELKWETYLFPGMAGRTDHGWIRGL</sequence>
<evidence type="ECO:0000256" key="3">
    <source>
        <dbReference type="ARBA" id="ARBA00022827"/>
    </source>
</evidence>
<accession>A0ABS8UPS4</accession>
<feature type="domain" description="Fumarate reductase/succinate dehydrogenase flavoprotein-like C-terminal" evidence="6">
    <location>
        <begin position="222"/>
        <end position="258"/>
    </location>
</feature>
<proteinExistence type="predicted"/>
<protein>
    <recommendedName>
        <fullName evidence="9">L-aspartate oxidase</fullName>
    </recommendedName>
</protein>
<dbReference type="PANTHER" id="PTHR42716:SF2">
    <property type="entry name" value="L-ASPARTATE OXIDASE, CHLOROPLASTIC"/>
    <property type="match status" value="1"/>
</dbReference>
<keyword evidence="2" id="KW-0285">Flavoprotein</keyword>
<dbReference type="Gene3D" id="3.50.50.60">
    <property type="entry name" value="FAD/NAD(P)-binding domain"/>
    <property type="match status" value="1"/>
</dbReference>
<organism evidence="7 8">
    <name type="scientific">Datura stramonium</name>
    <name type="common">Jimsonweed</name>
    <name type="synonym">Common thornapple</name>
    <dbReference type="NCBI Taxonomy" id="4076"/>
    <lineage>
        <taxon>Eukaryota</taxon>
        <taxon>Viridiplantae</taxon>
        <taxon>Streptophyta</taxon>
        <taxon>Embryophyta</taxon>
        <taxon>Tracheophyta</taxon>
        <taxon>Spermatophyta</taxon>
        <taxon>Magnoliopsida</taxon>
        <taxon>eudicotyledons</taxon>
        <taxon>Gunneridae</taxon>
        <taxon>Pentapetalae</taxon>
        <taxon>asterids</taxon>
        <taxon>lamiids</taxon>
        <taxon>Solanales</taxon>
        <taxon>Solanaceae</taxon>
        <taxon>Solanoideae</taxon>
        <taxon>Datureae</taxon>
        <taxon>Datura</taxon>
    </lineage>
</organism>
<evidence type="ECO:0008006" key="9">
    <source>
        <dbReference type="Google" id="ProtNLM"/>
    </source>
</evidence>
<evidence type="ECO:0000259" key="6">
    <source>
        <dbReference type="Pfam" id="PF02910"/>
    </source>
</evidence>
<keyword evidence="4" id="KW-0560">Oxidoreductase</keyword>
<gene>
    <name evidence="7" type="ORF">HAX54_019656</name>
</gene>
<evidence type="ECO:0000313" key="8">
    <source>
        <dbReference type="Proteomes" id="UP000823775"/>
    </source>
</evidence>